<dbReference type="EMBL" id="AYLP01000036">
    <property type="protein sequence ID" value="ESS67033.1"/>
    <property type="molecule type" value="Genomic_DNA"/>
</dbReference>
<name>V5BR73_TRYCR</name>
<comment type="caution">
    <text evidence="1">The sequence shown here is derived from an EMBL/GenBank/DDBJ whole genome shotgun (WGS) entry which is preliminary data.</text>
</comment>
<proteinExistence type="predicted"/>
<organism evidence="1 2">
    <name type="scientific">Trypanosoma cruzi Dm28c</name>
    <dbReference type="NCBI Taxonomy" id="1416333"/>
    <lineage>
        <taxon>Eukaryota</taxon>
        <taxon>Discoba</taxon>
        <taxon>Euglenozoa</taxon>
        <taxon>Kinetoplastea</taxon>
        <taxon>Metakinetoplastina</taxon>
        <taxon>Trypanosomatida</taxon>
        <taxon>Trypanosomatidae</taxon>
        <taxon>Trypanosoma</taxon>
        <taxon>Schizotrypanum</taxon>
    </lineage>
</organism>
<reference evidence="1 2" key="1">
    <citation type="journal article" date="2014" name="Genome Announc.">
        <title>Trypanosoma cruzi Clone Dm28c Draft Genome Sequence.</title>
        <authorList>
            <person name="Grisard E.C."/>
            <person name="Teixeira S.M."/>
            <person name="de Almeida L.G."/>
            <person name="Stoco P.H."/>
            <person name="Gerber A.L."/>
            <person name="Talavera-Lopez C."/>
            <person name="Lima O.C."/>
            <person name="Andersson B."/>
            <person name="de Vasconcelos A.T."/>
        </authorList>
    </citation>
    <scope>NUCLEOTIDE SEQUENCE [LARGE SCALE GENOMIC DNA]</scope>
    <source>
        <strain evidence="1 2">Dm28c</strain>
    </source>
</reference>
<evidence type="ECO:0000313" key="2">
    <source>
        <dbReference type="Proteomes" id="UP000017861"/>
    </source>
</evidence>
<evidence type="ECO:0000313" key="1">
    <source>
        <dbReference type="EMBL" id="ESS67033.1"/>
    </source>
</evidence>
<protein>
    <submittedName>
        <fullName evidence="1">Uncharacterized protein</fullName>
    </submittedName>
</protein>
<accession>V5BR73</accession>
<dbReference type="AlphaFoldDB" id="V5BR73"/>
<dbReference type="VEuPathDB" id="TriTrypDB:TCDM_04257"/>
<gene>
    <name evidence="1" type="ORF">TCDM_04257</name>
</gene>
<sequence length="251" mass="26710">MTLCTLVREHIMSGVLGFLRSFFCTFMKPAFFIKADAAYFLPWMTNTSFLILGSLPPSPGGSKMYSFPSASPSAVSSDLSLFSSSSSYSSSSLDSSSYSSSSSKPSSSFSLSSSPTASSSSSFCNPVKMTFVLPVSHSKASSTGSCRVPSACFTTVETLALPKLTSFACCPEKAPSTPHTHAASHENVNDAASWLSTKNASSAFVACCIFILQGSFTMGRDRRESQFTEIRKKEKGIFSSFHAPLPQAAIL</sequence>
<dbReference type="Proteomes" id="UP000017861">
    <property type="component" value="Unassembled WGS sequence"/>
</dbReference>